<sequence length="443" mass="46781">MKTLLRYAGLLLLPVSFWACSKKEATKPAPPVTVDTSSHGYNAQFKFPLTRYGAGALQDSQVVIPISGGRPNIGYTYTITGSNGLKDGQKMVQGKGALDIRGVDTLDFTHFLQVYNDGTLTLNIAFSDSTRASATTLKDQYNIRTYADIHGIAYDLNGAYIQQADIAFPDLAQLQNLHHYGSAVWATFRGTYDGNGKTLSNVSFYADPNTQFGGNELGLFQIVDTLATVKNVRLKFSTDGSNSTSDGYSGGIAATNHGTVVGCSVDGKIVVSGSLISYNGGIVGANYGNIIACAFNGTLQGQMVGGIAGVNRGSNGRIDLCYANFAALTQTGGGISGNVLVDNTHQTLIAHSYANVVVGQANNFGAIRLQNNAGFTTAEAALINTCFSNITTPQPNTSLFSSVTDLTAQVTQLTVSAFPSQLTAPADQKPFRAGSNAPVLWWQ</sequence>
<evidence type="ECO:0000313" key="3">
    <source>
        <dbReference type="Proteomes" id="UP000244450"/>
    </source>
</evidence>
<proteinExistence type="predicted"/>
<evidence type="ECO:0008006" key="4">
    <source>
        <dbReference type="Google" id="ProtNLM"/>
    </source>
</evidence>
<evidence type="ECO:0000256" key="1">
    <source>
        <dbReference type="SAM" id="SignalP"/>
    </source>
</evidence>
<dbReference type="EMBL" id="QCYK01000001">
    <property type="protein sequence ID" value="PUZ29245.1"/>
    <property type="molecule type" value="Genomic_DNA"/>
</dbReference>
<evidence type="ECO:0000313" key="2">
    <source>
        <dbReference type="EMBL" id="PUZ29245.1"/>
    </source>
</evidence>
<feature type="signal peptide" evidence="1">
    <location>
        <begin position="1"/>
        <end position="19"/>
    </location>
</feature>
<gene>
    <name evidence="2" type="ORF">DCC81_07210</name>
</gene>
<dbReference type="RefSeq" id="WP_108685884.1">
    <property type="nucleotide sequence ID" value="NZ_QCYK01000001.1"/>
</dbReference>
<keyword evidence="1" id="KW-0732">Signal</keyword>
<reference evidence="2 3" key="1">
    <citation type="submission" date="2018-04" db="EMBL/GenBank/DDBJ databases">
        <title>Chitinophaga fuyangensis sp. nov., isolated from soil in a chemical factory.</title>
        <authorList>
            <person name="Chen K."/>
        </authorList>
    </citation>
    <scope>NUCLEOTIDE SEQUENCE [LARGE SCALE GENOMIC DNA]</scope>
    <source>
        <strain evidence="2 3">LY-1</strain>
    </source>
</reference>
<keyword evidence="3" id="KW-1185">Reference proteome</keyword>
<feature type="chain" id="PRO_5015539079" description="GLUG domain-containing protein" evidence="1">
    <location>
        <begin position="20"/>
        <end position="443"/>
    </location>
</feature>
<dbReference type="AlphaFoldDB" id="A0A2T7BNI9"/>
<dbReference type="OrthoDB" id="9807519at2"/>
<organism evidence="2 3">
    <name type="scientific">Chitinophaga parva</name>
    <dbReference type="NCBI Taxonomy" id="2169414"/>
    <lineage>
        <taxon>Bacteria</taxon>
        <taxon>Pseudomonadati</taxon>
        <taxon>Bacteroidota</taxon>
        <taxon>Chitinophagia</taxon>
        <taxon>Chitinophagales</taxon>
        <taxon>Chitinophagaceae</taxon>
        <taxon>Chitinophaga</taxon>
    </lineage>
</organism>
<comment type="caution">
    <text evidence="2">The sequence shown here is derived from an EMBL/GenBank/DDBJ whole genome shotgun (WGS) entry which is preliminary data.</text>
</comment>
<name>A0A2T7BNI9_9BACT</name>
<dbReference type="Gene3D" id="2.160.20.110">
    <property type="match status" value="1"/>
</dbReference>
<protein>
    <recommendedName>
        <fullName evidence="4">GLUG domain-containing protein</fullName>
    </recommendedName>
</protein>
<dbReference type="Proteomes" id="UP000244450">
    <property type="component" value="Unassembled WGS sequence"/>
</dbReference>
<accession>A0A2T7BNI9</accession>